<evidence type="ECO:0000256" key="9">
    <source>
        <dbReference type="ARBA" id="ARBA00023158"/>
    </source>
</evidence>
<evidence type="ECO:0000313" key="14">
    <source>
        <dbReference type="EnsemblMetazoa" id="XP_001601402"/>
    </source>
</evidence>
<evidence type="ECO:0000256" key="2">
    <source>
        <dbReference type="ARBA" id="ARBA00005601"/>
    </source>
</evidence>
<keyword evidence="9" id="KW-0943">RNA-mediated gene silencing</keyword>
<dbReference type="Pfam" id="PF21634">
    <property type="entry name" value="MOV-10_beta-barrel"/>
    <property type="match status" value="1"/>
</dbReference>
<dbReference type="InterPro" id="IPR041679">
    <property type="entry name" value="DNA2/NAM7-like_C"/>
</dbReference>
<feature type="domain" description="DNA2/NAM7 helicase helicase" evidence="11">
    <location>
        <begin position="340"/>
        <end position="409"/>
    </location>
</feature>
<dbReference type="KEGG" id="nvi:100117063"/>
<keyword evidence="4" id="KW-0963">Cytoplasm</keyword>
<dbReference type="FunCoup" id="A0A7M7G3B1">
    <property type="interactions" value="184"/>
</dbReference>
<dbReference type="InterPro" id="IPR049080">
    <property type="entry name" value="MOV-10-like_beta-barrel"/>
</dbReference>
<dbReference type="SUPFAM" id="SSF52540">
    <property type="entry name" value="P-loop containing nucleoside triphosphate hydrolases"/>
    <property type="match status" value="1"/>
</dbReference>
<protein>
    <recommendedName>
        <fullName evidence="3">RNA helicase</fullName>
        <ecNumber evidence="3">3.6.4.13</ecNumber>
    </recommendedName>
</protein>
<dbReference type="InterPro" id="IPR026122">
    <property type="entry name" value="MOV-10/SDE3_DEXXQ/H-box"/>
</dbReference>
<dbReference type="Proteomes" id="UP000002358">
    <property type="component" value="Chromosome 3"/>
</dbReference>
<evidence type="ECO:0000259" key="13">
    <source>
        <dbReference type="Pfam" id="PF21634"/>
    </source>
</evidence>
<dbReference type="GO" id="GO:0032574">
    <property type="term" value="F:5'-3' RNA helicase activity"/>
    <property type="evidence" value="ECO:0007669"/>
    <property type="project" value="InterPro"/>
</dbReference>
<name>A0A7M7G3B1_NASVI</name>
<evidence type="ECO:0000259" key="11">
    <source>
        <dbReference type="Pfam" id="PF13086"/>
    </source>
</evidence>
<dbReference type="Pfam" id="PF13086">
    <property type="entry name" value="AAA_11"/>
    <property type="match status" value="2"/>
</dbReference>
<evidence type="ECO:0000256" key="1">
    <source>
        <dbReference type="ARBA" id="ARBA00004496"/>
    </source>
</evidence>
<feature type="domain" description="Helicase MOV-10-like beta-barrel" evidence="13">
    <location>
        <begin position="94"/>
        <end position="168"/>
    </location>
</feature>
<evidence type="ECO:0000256" key="3">
    <source>
        <dbReference type="ARBA" id="ARBA00012552"/>
    </source>
</evidence>
<dbReference type="RefSeq" id="XP_001601402.2">
    <property type="nucleotide sequence ID" value="XM_001601352.6"/>
</dbReference>
<dbReference type="SMR" id="A0A7M7G3B1"/>
<dbReference type="InterPro" id="IPR047187">
    <property type="entry name" value="SF1_C_Upf1"/>
</dbReference>
<dbReference type="CDD" id="cd18808">
    <property type="entry name" value="SF1_C_Upf1"/>
    <property type="match status" value="1"/>
</dbReference>
<keyword evidence="6" id="KW-0378">Hydrolase</keyword>
<comment type="subcellular location">
    <subcellularLocation>
        <location evidence="1">Cytoplasm</location>
    </subcellularLocation>
</comment>
<dbReference type="GO" id="GO:0005737">
    <property type="term" value="C:cytoplasm"/>
    <property type="evidence" value="ECO:0007669"/>
    <property type="project" value="UniProtKB-SubCell"/>
</dbReference>
<comment type="catalytic activity">
    <reaction evidence="10">
        <text>ATP + H2O = ADP + phosphate + H(+)</text>
        <dbReference type="Rhea" id="RHEA:13065"/>
        <dbReference type="ChEBI" id="CHEBI:15377"/>
        <dbReference type="ChEBI" id="CHEBI:15378"/>
        <dbReference type="ChEBI" id="CHEBI:30616"/>
        <dbReference type="ChEBI" id="CHEBI:43474"/>
        <dbReference type="ChEBI" id="CHEBI:456216"/>
        <dbReference type="EC" id="3.6.4.13"/>
    </reaction>
</comment>
<keyword evidence="5" id="KW-0547">Nucleotide-binding</keyword>
<keyword evidence="15" id="KW-1185">Reference proteome</keyword>
<dbReference type="PANTHER" id="PTHR45418">
    <property type="entry name" value="CANCER/TESTIS ANTIGEN 55"/>
    <property type="match status" value="1"/>
</dbReference>
<dbReference type="Pfam" id="PF13087">
    <property type="entry name" value="AAA_12"/>
    <property type="match status" value="1"/>
</dbReference>
<dbReference type="PANTHER" id="PTHR45418:SF1">
    <property type="entry name" value="CANCER_TESTIS ANTIGEN 55"/>
    <property type="match status" value="1"/>
</dbReference>
<evidence type="ECO:0000256" key="5">
    <source>
        <dbReference type="ARBA" id="ARBA00022741"/>
    </source>
</evidence>
<evidence type="ECO:0000259" key="12">
    <source>
        <dbReference type="Pfam" id="PF13087"/>
    </source>
</evidence>
<organism evidence="14 15">
    <name type="scientific">Nasonia vitripennis</name>
    <name type="common">Parasitic wasp</name>
    <dbReference type="NCBI Taxonomy" id="7425"/>
    <lineage>
        <taxon>Eukaryota</taxon>
        <taxon>Metazoa</taxon>
        <taxon>Ecdysozoa</taxon>
        <taxon>Arthropoda</taxon>
        <taxon>Hexapoda</taxon>
        <taxon>Insecta</taxon>
        <taxon>Pterygota</taxon>
        <taxon>Neoptera</taxon>
        <taxon>Endopterygota</taxon>
        <taxon>Hymenoptera</taxon>
        <taxon>Apocrita</taxon>
        <taxon>Proctotrupomorpha</taxon>
        <taxon>Chalcidoidea</taxon>
        <taxon>Pteromalidae</taxon>
        <taxon>Pteromalinae</taxon>
        <taxon>Nasonia</taxon>
    </lineage>
</organism>
<dbReference type="GO" id="GO:0031047">
    <property type="term" value="P:regulatory ncRNA-mediated gene silencing"/>
    <property type="evidence" value="ECO:0007669"/>
    <property type="project" value="UniProtKB-KW"/>
</dbReference>
<accession>A0A7M7G3B1</accession>
<dbReference type="EnsemblMetazoa" id="XM_001601352">
    <property type="protein sequence ID" value="XP_001601402"/>
    <property type="gene ID" value="LOC100117063"/>
</dbReference>
<comment type="similarity">
    <text evidence="2">Belongs to the DNA2/NAM7 helicase family. SDE3 subfamily.</text>
</comment>
<dbReference type="InterPro" id="IPR041677">
    <property type="entry name" value="DNA2/NAM7_AAA_11"/>
</dbReference>
<dbReference type="GeneID" id="100117063"/>
<evidence type="ECO:0000256" key="8">
    <source>
        <dbReference type="ARBA" id="ARBA00022840"/>
    </source>
</evidence>
<dbReference type="GO" id="GO:0016787">
    <property type="term" value="F:hydrolase activity"/>
    <property type="evidence" value="ECO:0007669"/>
    <property type="project" value="UniProtKB-KW"/>
</dbReference>
<evidence type="ECO:0000313" key="15">
    <source>
        <dbReference type="Proteomes" id="UP000002358"/>
    </source>
</evidence>
<keyword evidence="8" id="KW-0067">ATP-binding</keyword>
<dbReference type="AlphaFoldDB" id="A0A7M7G3B1"/>
<dbReference type="GO" id="GO:0005524">
    <property type="term" value="F:ATP binding"/>
    <property type="evidence" value="ECO:0007669"/>
    <property type="project" value="UniProtKB-KW"/>
</dbReference>
<dbReference type="InterPro" id="IPR027417">
    <property type="entry name" value="P-loop_NTPase"/>
</dbReference>
<reference evidence="14" key="1">
    <citation type="submission" date="2021-01" db="UniProtKB">
        <authorList>
            <consortium name="EnsemblMetazoa"/>
        </authorList>
    </citation>
    <scope>IDENTIFICATION</scope>
</reference>
<dbReference type="InParanoid" id="A0A7M7G3B1"/>
<evidence type="ECO:0000256" key="4">
    <source>
        <dbReference type="ARBA" id="ARBA00022490"/>
    </source>
</evidence>
<keyword evidence="7" id="KW-0347">Helicase</keyword>
<sequence>MDRGMTDEETAKKIPNRPIPYYLKKVLSNDSKPWPNMPEESRSYFERLKELKNNDKLKLKNKNYVGDFHLLLHDEAFKNELEMEEFNIYGQQITRINESNLFEIYVEGLEEERPTVTINDSVAVTDTETNQQYFELRVKKVLKWHIIAESNKEFCEEFSEDTLYDIKFIFNTFPYRCCHFALDLYTHRNLKPYVFPEKSEKLDNSSNIKLTWFNEAIENNARQKQAVVNMVDKSNFFPAPYILYGPPGTGKTATLVEAICQASKQNPSNRILVCTPSNTSADVITKRLIKYIPKDKLHRMYSLSKDPFTIDDDILDCCNCSVSAEGERKIFFFRVKCLPKIIITTLCTSTRLLLLHFPPRDFPYIFIDEAGQATEPETLIPFSLGYARNKQRKIILAGDPQQLGPVISSRNAKPVLGKSMLERLMTLEPYQRYNNGYRPRYITKLIQNYRSHPALIKLSNKLFYNNELQPCDDMSLRKAENWKNLPNPKFPIIFKGVLDGQEDKSILSPSSYNEQEMDAVFYFARLLIGYKFGNTVIKEEDIGVISPFTAQKIRIKELFEADNLPGVEVGTIQLFQGKEKEIIILSTVRSKILNHDGRDHIGFLGDPKRFNVALTRAKSLFIAIGHPVALQVDYNWWSLLDYCCKNKALYGGIYSAFRLKVESEFRHRNPKSCKHKAKKTTDKKNIPRTKKNNNDFSFATNNRFCVLSNESHSPATMEVINVIDSSEQSCNCTYKKNRVIRPKTTLPITNYNAHCDNDIFKRKLCFLL</sequence>
<feature type="domain" description="DNA2/NAM7 helicase helicase" evidence="11">
    <location>
        <begin position="220"/>
        <end position="295"/>
    </location>
</feature>
<evidence type="ECO:0000256" key="7">
    <source>
        <dbReference type="ARBA" id="ARBA00022806"/>
    </source>
</evidence>
<dbReference type="CDD" id="cd18038">
    <property type="entry name" value="DEXXQc_Helz-like"/>
    <property type="match status" value="1"/>
</dbReference>
<proteinExistence type="inferred from homology"/>
<dbReference type="OrthoDB" id="6513042at2759"/>
<dbReference type="EC" id="3.6.4.13" evidence="3"/>
<dbReference type="Gene3D" id="3.40.50.300">
    <property type="entry name" value="P-loop containing nucleotide triphosphate hydrolases"/>
    <property type="match status" value="2"/>
</dbReference>
<evidence type="ECO:0000256" key="6">
    <source>
        <dbReference type="ARBA" id="ARBA00022801"/>
    </source>
</evidence>
<feature type="domain" description="DNA2/NAM7 helicase-like C-terminal" evidence="12">
    <location>
        <begin position="417"/>
        <end position="626"/>
    </location>
</feature>
<dbReference type="GO" id="GO:0003723">
    <property type="term" value="F:RNA binding"/>
    <property type="evidence" value="ECO:0007669"/>
    <property type="project" value="InterPro"/>
</dbReference>
<evidence type="ECO:0000256" key="10">
    <source>
        <dbReference type="ARBA" id="ARBA00047984"/>
    </source>
</evidence>